<dbReference type="FunFam" id="3.40.1010.10:FF:000001">
    <property type="entry name" value="Siroheme synthase"/>
    <property type="match status" value="1"/>
</dbReference>
<keyword evidence="6" id="KW-0949">S-adenosyl-L-methionine</keyword>
<keyword evidence="5 9" id="KW-0808">Transferase</keyword>
<keyword evidence="12" id="KW-1185">Reference proteome</keyword>
<dbReference type="Gene3D" id="3.30.950.10">
    <property type="entry name" value="Methyltransferase, Cobalt-precorrin-4 Transmethylase, Domain 2"/>
    <property type="match status" value="1"/>
</dbReference>
<dbReference type="AlphaFoldDB" id="A0A1H2R0T9"/>
<dbReference type="GO" id="GO:0004851">
    <property type="term" value="F:uroporphyrin-III C-methyltransferase activity"/>
    <property type="evidence" value="ECO:0007669"/>
    <property type="project" value="UniProtKB-EC"/>
</dbReference>
<dbReference type="PROSITE" id="PS00840">
    <property type="entry name" value="SUMT_2"/>
    <property type="match status" value="1"/>
</dbReference>
<dbReference type="InterPro" id="IPR000878">
    <property type="entry name" value="4pyrrol_Mease"/>
</dbReference>
<evidence type="ECO:0000256" key="6">
    <source>
        <dbReference type="ARBA" id="ARBA00022691"/>
    </source>
</evidence>
<keyword evidence="7" id="KW-0627">Porphyrin biosynthesis</keyword>
<dbReference type="Pfam" id="PF00590">
    <property type="entry name" value="TP_methylase"/>
    <property type="match status" value="1"/>
</dbReference>
<accession>A0A1H2R0T9</accession>
<dbReference type="EMBL" id="FNOJ01000002">
    <property type="protein sequence ID" value="SDW12798.1"/>
    <property type="molecule type" value="Genomic_DNA"/>
</dbReference>
<evidence type="ECO:0000256" key="4">
    <source>
        <dbReference type="ARBA" id="ARBA00022603"/>
    </source>
</evidence>
<evidence type="ECO:0000313" key="12">
    <source>
        <dbReference type="Proteomes" id="UP000182589"/>
    </source>
</evidence>
<sequence>MVAAGKVALVGAGPGHPGLFTERGRQLLGEADAIVFDRLVSPRILAHARPDATLIYAGKEAKCHTLPQRDIEELLIQLAERGLFVVRLKGGDPFVFGRGAEEAIRLEQRGIAWEVVPGISSAVAVPAFAGIPVTLRNAAPGFAVLTGHRADGTLGDVRGAANVHGSLVILMGVGQLAELAAELIAAGRASDTPAAAVEWGTRSRQRSVTGTLADLPAIARRAALASPAVIVIGDVVRVQEQLRWFERLPRFGERILVAAGTNAEALSIAEHLESEGAETCIATLEQRWRPDWQQWAKLVEACTTGTALGVFFRTSFAVRSFWQSLQVAKIDLRRLSQVRFAALDAGVAAQLRRCGIEADFTSLGEVARAKVAAWWAEDVPQVDLSPALRAAIEAFGGPVRTFKGFTEPSFEDIAGVDALRYTWANVLRAWVRDGKPDAVHIVGDPDTLAPLYRDVVGETPITAHTPTQSLCLSCDRTGLPYVLASEWRSNR</sequence>
<evidence type="ECO:0000256" key="9">
    <source>
        <dbReference type="RuleBase" id="RU003960"/>
    </source>
</evidence>
<dbReference type="GO" id="GO:0019354">
    <property type="term" value="P:siroheme biosynthetic process"/>
    <property type="evidence" value="ECO:0007669"/>
    <property type="project" value="InterPro"/>
</dbReference>
<evidence type="ECO:0000256" key="2">
    <source>
        <dbReference type="ARBA" id="ARBA00012162"/>
    </source>
</evidence>
<proteinExistence type="inferred from homology"/>
<dbReference type="InterPro" id="IPR035996">
    <property type="entry name" value="4pyrrol_Methylase_sf"/>
</dbReference>
<evidence type="ECO:0000256" key="7">
    <source>
        <dbReference type="ARBA" id="ARBA00023244"/>
    </source>
</evidence>
<dbReference type="InterPro" id="IPR014777">
    <property type="entry name" value="4pyrrole_Mease_sub1"/>
</dbReference>
<dbReference type="PANTHER" id="PTHR45790">
    <property type="entry name" value="SIROHEME SYNTHASE-RELATED"/>
    <property type="match status" value="1"/>
</dbReference>
<dbReference type="GO" id="GO:0004852">
    <property type="term" value="F:uroporphyrinogen-III synthase activity"/>
    <property type="evidence" value="ECO:0007669"/>
    <property type="project" value="InterPro"/>
</dbReference>
<keyword evidence="4 9" id="KW-0489">Methyltransferase</keyword>
<dbReference type="InterPro" id="IPR014776">
    <property type="entry name" value="4pyrrole_Mease_sub2"/>
</dbReference>
<dbReference type="Gene3D" id="3.40.50.10090">
    <property type="match status" value="1"/>
</dbReference>
<dbReference type="Proteomes" id="UP000182589">
    <property type="component" value="Unassembled WGS sequence"/>
</dbReference>
<evidence type="ECO:0000256" key="8">
    <source>
        <dbReference type="ARBA" id="ARBA00079776"/>
    </source>
</evidence>
<name>A0A1H2R0T9_9BACL</name>
<dbReference type="InterPro" id="IPR003043">
    <property type="entry name" value="Uropor_MeTrfase_CS"/>
</dbReference>
<dbReference type="CDD" id="cd11642">
    <property type="entry name" value="SUMT"/>
    <property type="match status" value="1"/>
</dbReference>
<dbReference type="Gene3D" id="3.40.1010.10">
    <property type="entry name" value="Cobalt-precorrin-4 Transmethylase, Domain 1"/>
    <property type="match status" value="1"/>
</dbReference>
<gene>
    <name evidence="11" type="ORF">SAMN04489725_102113</name>
</gene>
<evidence type="ECO:0000313" key="11">
    <source>
        <dbReference type="EMBL" id="SDW12798.1"/>
    </source>
</evidence>
<dbReference type="SUPFAM" id="SSF53790">
    <property type="entry name" value="Tetrapyrrole methylase"/>
    <property type="match status" value="1"/>
</dbReference>
<feature type="domain" description="Tetrapyrrole methylase" evidence="10">
    <location>
        <begin position="6"/>
        <end position="215"/>
    </location>
</feature>
<dbReference type="FunFam" id="3.30.950.10:FF:000001">
    <property type="entry name" value="Siroheme synthase"/>
    <property type="match status" value="1"/>
</dbReference>
<dbReference type="EC" id="2.1.1.107" evidence="2"/>
<evidence type="ECO:0000256" key="5">
    <source>
        <dbReference type="ARBA" id="ARBA00022679"/>
    </source>
</evidence>
<dbReference type="GO" id="GO:0032259">
    <property type="term" value="P:methylation"/>
    <property type="evidence" value="ECO:0007669"/>
    <property type="project" value="UniProtKB-KW"/>
</dbReference>
<dbReference type="NCBIfam" id="TIGR01469">
    <property type="entry name" value="cobA_cysG_Cterm"/>
    <property type="match status" value="1"/>
</dbReference>
<comment type="similarity">
    <text evidence="1 9">Belongs to the precorrin methyltransferase family.</text>
</comment>
<organism evidence="11 12">
    <name type="scientific">Alicyclobacillus hesperidum</name>
    <dbReference type="NCBI Taxonomy" id="89784"/>
    <lineage>
        <taxon>Bacteria</taxon>
        <taxon>Bacillati</taxon>
        <taxon>Bacillota</taxon>
        <taxon>Bacilli</taxon>
        <taxon>Bacillales</taxon>
        <taxon>Alicyclobacillaceae</taxon>
        <taxon>Alicyclobacillus</taxon>
    </lineage>
</organism>
<dbReference type="InterPro" id="IPR006366">
    <property type="entry name" value="CobA/CysG_C"/>
</dbReference>
<evidence type="ECO:0000259" key="10">
    <source>
        <dbReference type="Pfam" id="PF00590"/>
    </source>
</evidence>
<reference evidence="12" key="1">
    <citation type="submission" date="2016-10" db="EMBL/GenBank/DDBJ databases">
        <authorList>
            <person name="Varghese N."/>
        </authorList>
    </citation>
    <scope>NUCLEOTIDE SEQUENCE [LARGE SCALE GENOMIC DNA]</scope>
    <source>
        <strain evidence="12">DSM 12489</strain>
    </source>
</reference>
<dbReference type="NCBIfam" id="NF004790">
    <property type="entry name" value="PRK06136.1"/>
    <property type="match status" value="1"/>
</dbReference>
<dbReference type="SUPFAM" id="SSF69618">
    <property type="entry name" value="HemD-like"/>
    <property type="match status" value="1"/>
</dbReference>
<evidence type="ECO:0000256" key="3">
    <source>
        <dbReference type="ARBA" id="ARBA00018323"/>
    </source>
</evidence>
<evidence type="ECO:0000256" key="1">
    <source>
        <dbReference type="ARBA" id="ARBA00005879"/>
    </source>
</evidence>
<dbReference type="STRING" id="89784.SAMN04489725_102113"/>
<dbReference type="InterPro" id="IPR036108">
    <property type="entry name" value="4pyrrol_syn_uPrphyn_synt_sf"/>
</dbReference>
<protein>
    <recommendedName>
        <fullName evidence="3">Uroporphyrinogen-III C-methyltransferase</fullName>
        <ecNumber evidence="2">2.1.1.107</ecNumber>
    </recommendedName>
    <alternativeName>
        <fullName evidence="8">Uroporphyrinogen III methylase</fullName>
    </alternativeName>
</protein>
<dbReference type="InterPro" id="IPR050161">
    <property type="entry name" value="Siro_Cobalamin_biosynth"/>
</dbReference>
<dbReference type="PANTHER" id="PTHR45790:SF3">
    <property type="entry name" value="S-ADENOSYL-L-METHIONINE-DEPENDENT UROPORPHYRINOGEN III METHYLTRANSFERASE, CHLOROPLASTIC"/>
    <property type="match status" value="1"/>
</dbReference>